<feature type="zinc finger region" description="CR-type" evidence="13">
    <location>
        <begin position="133"/>
        <end position="215"/>
    </location>
</feature>
<evidence type="ECO:0000256" key="3">
    <source>
        <dbReference type="ARBA" id="ARBA00022723"/>
    </source>
</evidence>
<dbReference type="SUPFAM" id="SSF57938">
    <property type="entry name" value="DnaJ/Hsp40 cysteine-rich domain"/>
    <property type="match status" value="1"/>
</dbReference>
<dbReference type="CDD" id="cd06257">
    <property type="entry name" value="DnaJ"/>
    <property type="match status" value="1"/>
</dbReference>
<keyword evidence="6 12" id="KW-0862">Zinc</keyword>
<feature type="repeat" description="CXXCXGXG motif" evidence="12">
    <location>
        <begin position="203"/>
        <end position="210"/>
    </location>
</feature>
<dbReference type="PRINTS" id="PR00625">
    <property type="entry name" value="JDOMAIN"/>
</dbReference>
<evidence type="ECO:0000256" key="5">
    <source>
        <dbReference type="ARBA" id="ARBA00022771"/>
    </source>
</evidence>
<feature type="binding site" evidence="12">
    <location>
        <position position="189"/>
    </location>
    <ligand>
        <name>Zn(2+)</name>
        <dbReference type="ChEBI" id="CHEBI:29105"/>
        <label>2</label>
    </ligand>
</feature>
<sequence>MSKRDYYEVLGLSKSASSEEIKNAYRKAAMKYHPDRNPGDKKAEENFKEVNEAYEVLSEDSKRSQYDQYGHAGMGNNGGFGGGFSGGGFDDIFSDIFDMFGGGGNSSARRNAPQRGANLKISIHLSFEEAVFGVERDIKINRNEECGKCHGTGAKDVGDVKTCDKCDGAGQVRVNQKTPFGIMQSIRTCDKCNGEGKIIKNPCSNCGGRGLEKKVRKININIPSGVDNGSILPLRGEGEPGVNGGPRGDLLVYISADDHPFLVRENNNVYSEIPITFVQATLGDEIDIPSLDEKSKTIKQVKFAIPEGTQPNHTFKLKGKGVNNPNGYGKGDQYIKVKMEVPTNLNEEQRDLLRKFADVTGSEVHEHNKSFWKKVKDYFN</sequence>
<dbReference type="NCBIfam" id="TIGR02349">
    <property type="entry name" value="DnaJ_bact"/>
    <property type="match status" value="1"/>
</dbReference>
<feature type="repeat" description="CXXCXGXG motif" evidence="12">
    <location>
        <begin position="146"/>
        <end position="153"/>
    </location>
</feature>
<dbReference type="Gene3D" id="2.10.230.10">
    <property type="entry name" value="Heat shock protein DnaJ, cysteine-rich domain"/>
    <property type="match status" value="1"/>
</dbReference>
<reference evidence="16 17" key="1">
    <citation type="submission" date="2019-10" db="EMBL/GenBank/DDBJ databases">
        <title>Alkalibaculum tamaniensis sp.nov., a new alkaliphilic acetogen, isolated on methoxylated aromatics from a mud volcano.</title>
        <authorList>
            <person name="Khomyakova M.A."/>
            <person name="Merkel A.Y."/>
            <person name="Bonch-Osmolovskaya E.A."/>
            <person name="Slobodkin A.I."/>
        </authorList>
    </citation>
    <scope>NUCLEOTIDE SEQUENCE [LARGE SCALE GENOMIC DNA]</scope>
    <source>
        <strain evidence="16 17">M08DMB</strain>
    </source>
</reference>
<evidence type="ECO:0000313" key="17">
    <source>
        <dbReference type="Proteomes" id="UP000440004"/>
    </source>
</evidence>
<dbReference type="InterPro" id="IPR001305">
    <property type="entry name" value="HSP_DnaJ_Cys-rich_dom"/>
</dbReference>
<keyword evidence="8 12" id="KW-0143">Chaperone</keyword>
<feature type="binding site" evidence="12">
    <location>
        <position position="192"/>
    </location>
    <ligand>
        <name>Zn(2+)</name>
        <dbReference type="ChEBI" id="CHEBI:29105"/>
        <label>2</label>
    </ligand>
</feature>
<dbReference type="FunFam" id="2.10.230.10:FF:000002">
    <property type="entry name" value="Molecular chaperone DnaJ"/>
    <property type="match status" value="1"/>
</dbReference>
<evidence type="ECO:0000256" key="4">
    <source>
        <dbReference type="ARBA" id="ARBA00022737"/>
    </source>
</evidence>
<dbReference type="InterPro" id="IPR008971">
    <property type="entry name" value="HSP40/DnaJ_pept-bd"/>
</dbReference>
<evidence type="ECO:0000259" key="15">
    <source>
        <dbReference type="PROSITE" id="PS51188"/>
    </source>
</evidence>
<dbReference type="InterPro" id="IPR001623">
    <property type="entry name" value="DnaJ_domain"/>
</dbReference>
<comment type="caution">
    <text evidence="16">The sequence shown here is derived from an EMBL/GenBank/DDBJ whole genome shotgun (WGS) entry which is preliminary data.</text>
</comment>
<dbReference type="SMART" id="SM00271">
    <property type="entry name" value="DnaJ"/>
    <property type="match status" value="1"/>
</dbReference>
<evidence type="ECO:0000256" key="9">
    <source>
        <dbReference type="ARBA" id="ARBA00053423"/>
    </source>
</evidence>
<dbReference type="Gene3D" id="2.60.260.20">
    <property type="entry name" value="Urease metallochaperone UreE, N-terminal domain"/>
    <property type="match status" value="2"/>
</dbReference>
<dbReference type="PROSITE" id="PS50076">
    <property type="entry name" value="DNAJ_2"/>
    <property type="match status" value="1"/>
</dbReference>
<feature type="binding site" evidence="12">
    <location>
        <position position="149"/>
    </location>
    <ligand>
        <name>Zn(2+)</name>
        <dbReference type="ChEBI" id="CHEBI:29105"/>
        <label>1</label>
    </ligand>
</feature>
<dbReference type="Gene3D" id="1.10.287.110">
    <property type="entry name" value="DnaJ domain"/>
    <property type="match status" value="1"/>
</dbReference>
<dbReference type="GO" id="GO:0031072">
    <property type="term" value="F:heat shock protein binding"/>
    <property type="evidence" value="ECO:0007669"/>
    <property type="project" value="InterPro"/>
</dbReference>
<dbReference type="SUPFAM" id="SSF46565">
    <property type="entry name" value="Chaperone J-domain"/>
    <property type="match status" value="1"/>
</dbReference>
<evidence type="ECO:0000256" key="13">
    <source>
        <dbReference type="PROSITE-ProRule" id="PRU00546"/>
    </source>
</evidence>
<dbReference type="EMBL" id="WHNX01000003">
    <property type="protein sequence ID" value="MPW24638.1"/>
    <property type="molecule type" value="Genomic_DNA"/>
</dbReference>
<evidence type="ECO:0000256" key="7">
    <source>
        <dbReference type="ARBA" id="ARBA00023016"/>
    </source>
</evidence>
<dbReference type="GO" id="GO:0005524">
    <property type="term" value="F:ATP binding"/>
    <property type="evidence" value="ECO:0007669"/>
    <property type="project" value="InterPro"/>
</dbReference>
<organism evidence="16 17">
    <name type="scientific">Alkalibaculum sporogenes</name>
    <dbReference type="NCBI Taxonomy" id="2655001"/>
    <lineage>
        <taxon>Bacteria</taxon>
        <taxon>Bacillati</taxon>
        <taxon>Bacillota</taxon>
        <taxon>Clostridia</taxon>
        <taxon>Eubacteriales</taxon>
        <taxon>Eubacteriaceae</taxon>
        <taxon>Alkalibaculum</taxon>
    </lineage>
</organism>
<feature type="binding site" evidence="12">
    <location>
        <position position="146"/>
    </location>
    <ligand>
        <name>Zn(2+)</name>
        <dbReference type="ChEBI" id="CHEBI:29105"/>
        <label>1</label>
    </ligand>
</feature>
<dbReference type="CDD" id="cd10747">
    <property type="entry name" value="DnaJ_C"/>
    <property type="match status" value="1"/>
</dbReference>
<dbReference type="PANTHER" id="PTHR43096:SF48">
    <property type="entry name" value="CHAPERONE PROTEIN DNAJ"/>
    <property type="match status" value="1"/>
</dbReference>
<feature type="repeat" description="CXXCXGXG motif" evidence="12">
    <location>
        <begin position="189"/>
        <end position="196"/>
    </location>
</feature>
<feature type="binding site" evidence="12">
    <location>
        <position position="203"/>
    </location>
    <ligand>
        <name>Zn(2+)</name>
        <dbReference type="ChEBI" id="CHEBI:29105"/>
        <label>1</label>
    </ligand>
</feature>
<dbReference type="SUPFAM" id="SSF49493">
    <property type="entry name" value="HSP40/DnaJ peptide-binding domain"/>
    <property type="match status" value="2"/>
</dbReference>
<dbReference type="AlphaFoldDB" id="A0A6A7K5E7"/>
<evidence type="ECO:0000256" key="6">
    <source>
        <dbReference type="ARBA" id="ARBA00022833"/>
    </source>
</evidence>
<keyword evidence="5 12" id="KW-0863">Zinc-finger</keyword>
<dbReference type="CDD" id="cd10719">
    <property type="entry name" value="DnaJ_zf"/>
    <property type="match status" value="1"/>
</dbReference>
<dbReference type="Proteomes" id="UP000440004">
    <property type="component" value="Unassembled WGS sequence"/>
</dbReference>
<keyword evidence="2 12" id="KW-0235">DNA replication</keyword>
<dbReference type="GO" id="GO:0005737">
    <property type="term" value="C:cytoplasm"/>
    <property type="evidence" value="ECO:0007669"/>
    <property type="project" value="UniProtKB-SubCell"/>
</dbReference>
<dbReference type="GO" id="GO:0051082">
    <property type="term" value="F:unfolded protein binding"/>
    <property type="evidence" value="ECO:0007669"/>
    <property type="project" value="UniProtKB-UniRule"/>
</dbReference>
<dbReference type="FunFam" id="1.10.287.110:FF:000034">
    <property type="entry name" value="Chaperone protein DnaJ"/>
    <property type="match status" value="1"/>
</dbReference>
<dbReference type="NCBIfam" id="NF008035">
    <property type="entry name" value="PRK10767.1"/>
    <property type="match status" value="1"/>
</dbReference>
<keyword evidence="1 12" id="KW-0963">Cytoplasm</keyword>
<dbReference type="InterPro" id="IPR002939">
    <property type="entry name" value="DnaJ_C"/>
</dbReference>
<keyword evidence="4 12" id="KW-0677">Repeat</keyword>
<feature type="domain" description="CR-type" evidence="15">
    <location>
        <begin position="133"/>
        <end position="215"/>
    </location>
</feature>
<evidence type="ECO:0000256" key="12">
    <source>
        <dbReference type="HAMAP-Rule" id="MF_01152"/>
    </source>
</evidence>
<dbReference type="PROSITE" id="PS51188">
    <property type="entry name" value="ZF_CR"/>
    <property type="match status" value="1"/>
</dbReference>
<dbReference type="Pfam" id="PF01556">
    <property type="entry name" value="DnaJ_C"/>
    <property type="match status" value="1"/>
</dbReference>
<keyword evidence="17" id="KW-1185">Reference proteome</keyword>
<comment type="similarity">
    <text evidence="10 12">Belongs to the DnaJ family.</text>
</comment>
<dbReference type="InterPro" id="IPR036410">
    <property type="entry name" value="HSP_DnaJ_Cys-rich_dom_sf"/>
</dbReference>
<dbReference type="GO" id="GO:0009408">
    <property type="term" value="P:response to heat"/>
    <property type="evidence" value="ECO:0007669"/>
    <property type="project" value="InterPro"/>
</dbReference>
<dbReference type="GO" id="GO:0042026">
    <property type="term" value="P:protein refolding"/>
    <property type="evidence" value="ECO:0007669"/>
    <property type="project" value="TreeGrafter"/>
</dbReference>
<evidence type="ECO:0000256" key="8">
    <source>
        <dbReference type="ARBA" id="ARBA00023186"/>
    </source>
</evidence>
<evidence type="ECO:0000256" key="1">
    <source>
        <dbReference type="ARBA" id="ARBA00022490"/>
    </source>
</evidence>
<comment type="cofactor">
    <cofactor evidence="12">
        <name>Zn(2+)</name>
        <dbReference type="ChEBI" id="CHEBI:29105"/>
    </cofactor>
    <text evidence="12">Binds 2 Zn(2+) ions per monomer.</text>
</comment>
<evidence type="ECO:0000259" key="14">
    <source>
        <dbReference type="PROSITE" id="PS50076"/>
    </source>
</evidence>
<gene>
    <name evidence="12 16" type="primary">dnaJ</name>
    <name evidence="16" type="ORF">GC105_02370</name>
</gene>
<evidence type="ECO:0000256" key="10">
    <source>
        <dbReference type="ARBA" id="ARBA00061004"/>
    </source>
</evidence>
<dbReference type="Pfam" id="PF00226">
    <property type="entry name" value="DnaJ"/>
    <property type="match status" value="1"/>
</dbReference>
<dbReference type="GO" id="GO:0008270">
    <property type="term" value="F:zinc ion binding"/>
    <property type="evidence" value="ECO:0007669"/>
    <property type="project" value="UniProtKB-UniRule"/>
</dbReference>
<dbReference type="HAMAP" id="MF_01152">
    <property type="entry name" value="DnaJ"/>
    <property type="match status" value="1"/>
</dbReference>
<proteinExistence type="inferred from homology"/>
<comment type="domain">
    <text evidence="12">The J domain is necessary and sufficient to stimulate DnaK ATPase activity. Zinc center 1 plays an important role in the autonomous, DnaK-independent chaperone activity of DnaJ. Zinc center 2 is essential for interaction with DnaK and for DnaJ activity.</text>
</comment>
<feature type="repeat" description="CXXCXGXG motif" evidence="12">
    <location>
        <begin position="163"/>
        <end position="170"/>
    </location>
</feature>
<dbReference type="GO" id="GO:0006260">
    <property type="term" value="P:DNA replication"/>
    <property type="evidence" value="ECO:0007669"/>
    <property type="project" value="UniProtKB-KW"/>
</dbReference>
<comment type="subunit">
    <text evidence="12">Homodimer.</text>
</comment>
<dbReference type="InterPro" id="IPR036869">
    <property type="entry name" value="J_dom_sf"/>
</dbReference>
<evidence type="ECO:0000256" key="11">
    <source>
        <dbReference type="ARBA" id="ARBA00067609"/>
    </source>
</evidence>
<dbReference type="FunFam" id="2.60.260.20:FF:000005">
    <property type="entry name" value="Chaperone protein dnaJ 1, mitochondrial"/>
    <property type="match status" value="1"/>
</dbReference>
<protein>
    <recommendedName>
        <fullName evidence="11 12">Chaperone protein DnaJ</fullName>
    </recommendedName>
</protein>
<feature type="domain" description="J" evidence="14">
    <location>
        <begin position="5"/>
        <end position="70"/>
    </location>
</feature>
<dbReference type="PANTHER" id="PTHR43096">
    <property type="entry name" value="DNAJ HOMOLOG 1, MITOCHONDRIAL-RELATED"/>
    <property type="match status" value="1"/>
</dbReference>
<evidence type="ECO:0000256" key="2">
    <source>
        <dbReference type="ARBA" id="ARBA00022705"/>
    </source>
</evidence>
<keyword evidence="7 12" id="KW-0346">Stress response</keyword>
<name>A0A6A7K5E7_9FIRM</name>
<keyword evidence="3 12" id="KW-0479">Metal-binding</keyword>
<accession>A0A6A7K5E7</accession>
<comment type="subcellular location">
    <subcellularLocation>
        <location evidence="12">Cytoplasm</location>
    </subcellularLocation>
</comment>
<feature type="binding site" evidence="12">
    <location>
        <position position="206"/>
    </location>
    <ligand>
        <name>Zn(2+)</name>
        <dbReference type="ChEBI" id="CHEBI:29105"/>
        <label>1</label>
    </ligand>
</feature>
<evidence type="ECO:0000313" key="16">
    <source>
        <dbReference type="EMBL" id="MPW24638.1"/>
    </source>
</evidence>
<dbReference type="Pfam" id="PF00684">
    <property type="entry name" value="DnaJ_CXXCXGXG"/>
    <property type="match status" value="1"/>
</dbReference>
<feature type="binding site" evidence="12">
    <location>
        <position position="163"/>
    </location>
    <ligand>
        <name>Zn(2+)</name>
        <dbReference type="ChEBI" id="CHEBI:29105"/>
        <label>2</label>
    </ligand>
</feature>
<dbReference type="InterPro" id="IPR012724">
    <property type="entry name" value="DnaJ"/>
</dbReference>
<feature type="binding site" evidence="12">
    <location>
        <position position="166"/>
    </location>
    <ligand>
        <name>Zn(2+)</name>
        <dbReference type="ChEBI" id="CHEBI:29105"/>
        <label>2</label>
    </ligand>
</feature>
<dbReference type="RefSeq" id="WP_152801318.1">
    <property type="nucleotide sequence ID" value="NZ_WHNX01000003.1"/>
</dbReference>
<comment type="function">
    <text evidence="9 12">Participates actively in the response to hyperosmotic and heat shock by preventing the aggregation of stress-denatured proteins and by disaggregating proteins, also in an autonomous, DnaK-independent fashion. Unfolded proteins bind initially to DnaJ; upon interaction with the DnaJ-bound protein, DnaK hydrolyzes its bound ATP, resulting in the formation of a stable complex. GrpE releases ADP from DnaK; ATP binding to DnaK triggers the release of the substrate protein, thus completing the reaction cycle. Several rounds of ATP-dependent interactions between DnaJ, DnaK and GrpE are required for fully efficient folding. Also involved, together with DnaK and GrpE, in the DNA replication of plasmids through activation of initiation proteins.</text>
</comment>